<name>A0ABX2PD90_9RHOB</name>
<evidence type="ECO:0000256" key="1">
    <source>
        <dbReference type="ARBA" id="ARBA00010529"/>
    </source>
</evidence>
<feature type="region of interest" description="Disordered" evidence="3">
    <location>
        <begin position="98"/>
        <end position="124"/>
    </location>
</feature>
<reference evidence="4 5" key="1">
    <citation type="submission" date="2020-04" db="EMBL/GenBank/DDBJ databases">
        <title>Donghicola sp., a member of the Rhodobacteraceae family isolated from mangrove forest in Thailand.</title>
        <authorList>
            <person name="Charoenyingcharoen P."/>
            <person name="Yukphan P."/>
        </authorList>
    </citation>
    <scope>NUCLEOTIDE SEQUENCE [LARGE SCALE GENOMIC DNA]</scope>
    <source>
        <strain evidence="4 5">C2-DW-16</strain>
    </source>
</reference>
<evidence type="ECO:0008006" key="6">
    <source>
        <dbReference type="Google" id="ProtNLM"/>
    </source>
</evidence>
<dbReference type="Pfam" id="PF00216">
    <property type="entry name" value="Bac_DNA_binding"/>
    <property type="match status" value="1"/>
</dbReference>
<comment type="caution">
    <text evidence="4">The sequence shown here is derived from an EMBL/GenBank/DDBJ whole genome shotgun (WGS) entry which is preliminary data.</text>
</comment>
<dbReference type="Proteomes" id="UP000523601">
    <property type="component" value="Unassembled WGS sequence"/>
</dbReference>
<gene>
    <name evidence="4" type="ORF">HJ526_06165</name>
</gene>
<organism evidence="4 5">
    <name type="scientific">Donghicola mangrovi</name>
    <dbReference type="NCBI Taxonomy" id="2729614"/>
    <lineage>
        <taxon>Bacteria</taxon>
        <taxon>Pseudomonadati</taxon>
        <taxon>Pseudomonadota</taxon>
        <taxon>Alphaproteobacteria</taxon>
        <taxon>Rhodobacterales</taxon>
        <taxon>Roseobacteraceae</taxon>
        <taxon>Donghicola</taxon>
    </lineage>
</organism>
<dbReference type="Gene3D" id="4.10.520.10">
    <property type="entry name" value="IHF-like DNA-binding proteins"/>
    <property type="match status" value="1"/>
</dbReference>
<comment type="similarity">
    <text evidence="1">Belongs to the bacterial histone-like protein family.</text>
</comment>
<dbReference type="SUPFAM" id="SSF47729">
    <property type="entry name" value="IHF-like DNA-binding proteins"/>
    <property type="match status" value="1"/>
</dbReference>
<proteinExistence type="inferred from homology"/>
<evidence type="ECO:0000313" key="4">
    <source>
        <dbReference type="EMBL" id="NVO26992.1"/>
    </source>
</evidence>
<dbReference type="InterPro" id="IPR010992">
    <property type="entry name" value="IHF-like_DNA-bd_dom_sf"/>
</dbReference>
<accession>A0ABX2PD90</accession>
<evidence type="ECO:0000313" key="5">
    <source>
        <dbReference type="Proteomes" id="UP000523601"/>
    </source>
</evidence>
<keyword evidence="5" id="KW-1185">Reference proteome</keyword>
<keyword evidence="2" id="KW-0238">DNA-binding</keyword>
<dbReference type="EMBL" id="JABCJD010000002">
    <property type="protein sequence ID" value="NVO26992.1"/>
    <property type="molecule type" value="Genomic_DNA"/>
</dbReference>
<feature type="compositionally biased region" description="Basic and acidic residues" evidence="3">
    <location>
        <begin position="101"/>
        <end position="110"/>
    </location>
</feature>
<protein>
    <recommendedName>
        <fullName evidence="6">DNA-binding protein</fullName>
    </recommendedName>
</protein>
<evidence type="ECO:0000256" key="2">
    <source>
        <dbReference type="ARBA" id="ARBA00023125"/>
    </source>
</evidence>
<sequence>MNQSSNTAENIDMTVVSTTEPTVAGPVMKKKDLIEAVGQKVDMKKPDVKNAVEAVLEVLGAAIANGQEVNLPPLGRLVAKRTKTGANATVMTLRLRQAKGVAEKAPEKPKGKGKKALAGQGEDS</sequence>
<dbReference type="InterPro" id="IPR000119">
    <property type="entry name" value="Hist_DNA-bd"/>
</dbReference>
<dbReference type="RefSeq" id="WP_176853397.1">
    <property type="nucleotide sequence ID" value="NZ_JABCJD010000002.1"/>
</dbReference>
<evidence type="ECO:0000256" key="3">
    <source>
        <dbReference type="SAM" id="MobiDB-lite"/>
    </source>
</evidence>